<evidence type="ECO:0000313" key="3">
    <source>
        <dbReference type="Proteomes" id="UP000886469"/>
    </source>
</evidence>
<sequence length="67" mass="6987">MKLPHSPRFIRDVVVAGGFVAIGILAPGSPIEGGFEAHLGGISLGLGLGWLIKSFIDLHGSRHAQQS</sequence>
<comment type="caution">
    <text evidence="2">The sequence shown here is derived from an EMBL/GenBank/DDBJ whole genome shotgun (WGS) entry which is preliminary data.</text>
</comment>
<reference evidence="2" key="1">
    <citation type="submission" date="2019-03" db="EMBL/GenBank/DDBJ databases">
        <title>Metabolic reconstructions from genomes of highly enriched 'Candidatus Accumulibacter' and 'Candidatus Competibacter' bioreactor populations.</title>
        <authorList>
            <person name="Annavajhala M.K."/>
            <person name="Welles L."/>
            <person name="Abbas B."/>
            <person name="Sorokin D."/>
            <person name="Park H."/>
            <person name="Van Loosdrecht M."/>
            <person name="Chandran K."/>
        </authorList>
    </citation>
    <scope>NUCLEOTIDE SEQUENCE</scope>
    <source>
        <strain evidence="2">SBR_L</strain>
    </source>
</reference>
<feature type="transmembrane region" description="Helical" evidence="1">
    <location>
        <begin position="12"/>
        <end position="31"/>
    </location>
</feature>
<name>A0ABX1TBT6_9PROT</name>
<evidence type="ECO:0008006" key="4">
    <source>
        <dbReference type="Google" id="ProtNLM"/>
    </source>
</evidence>
<keyword evidence="1" id="KW-1133">Transmembrane helix</keyword>
<gene>
    <name evidence="2" type="ORF">E4Q08_14025</name>
</gene>
<dbReference type="RefSeq" id="WP_169070842.1">
    <property type="nucleotide sequence ID" value="NZ_SPMX01000039.1"/>
</dbReference>
<organism evidence="2 3">
    <name type="scientific">Candidatus Accumulibacter contiguus</name>
    <dbReference type="NCBI Taxonomy" id="2954381"/>
    <lineage>
        <taxon>Bacteria</taxon>
        <taxon>Pseudomonadati</taxon>
        <taxon>Pseudomonadota</taxon>
        <taxon>Betaproteobacteria</taxon>
        <taxon>Candidatus Accumulibacter</taxon>
    </lineage>
</organism>
<keyword evidence="3" id="KW-1185">Reference proteome</keyword>
<proteinExistence type="predicted"/>
<accession>A0ABX1TBT6</accession>
<evidence type="ECO:0000313" key="2">
    <source>
        <dbReference type="EMBL" id="NMQ06287.1"/>
    </source>
</evidence>
<evidence type="ECO:0000256" key="1">
    <source>
        <dbReference type="SAM" id="Phobius"/>
    </source>
</evidence>
<protein>
    <recommendedName>
        <fullName evidence="4">Rhomboid family intramembrane serine protease</fullName>
    </recommendedName>
</protein>
<keyword evidence="1" id="KW-0812">Transmembrane</keyword>
<keyword evidence="1" id="KW-0472">Membrane</keyword>
<dbReference type="EMBL" id="SPMX01000039">
    <property type="protein sequence ID" value="NMQ06287.1"/>
    <property type="molecule type" value="Genomic_DNA"/>
</dbReference>
<dbReference type="Proteomes" id="UP000886469">
    <property type="component" value="Unassembled WGS sequence"/>
</dbReference>